<gene>
    <name evidence="1" type="ORF">AJ78_08572</name>
</gene>
<dbReference type="Proteomes" id="UP000182235">
    <property type="component" value="Unassembled WGS sequence"/>
</dbReference>
<dbReference type="AlphaFoldDB" id="A0A1J9Q5I0"/>
<evidence type="ECO:0000313" key="2">
    <source>
        <dbReference type="Proteomes" id="UP000182235"/>
    </source>
</evidence>
<organism evidence="1 2">
    <name type="scientific">Emergomyces pasteurianus Ep9510</name>
    <dbReference type="NCBI Taxonomy" id="1447872"/>
    <lineage>
        <taxon>Eukaryota</taxon>
        <taxon>Fungi</taxon>
        <taxon>Dikarya</taxon>
        <taxon>Ascomycota</taxon>
        <taxon>Pezizomycotina</taxon>
        <taxon>Eurotiomycetes</taxon>
        <taxon>Eurotiomycetidae</taxon>
        <taxon>Onygenales</taxon>
        <taxon>Ajellomycetaceae</taxon>
        <taxon>Emergomyces</taxon>
    </lineage>
</organism>
<accession>A0A1J9Q5I0</accession>
<name>A0A1J9Q5I0_9EURO</name>
<dbReference type="OrthoDB" id="3645574at2759"/>
<feature type="non-terminal residue" evidence="1">
    <location>
        <position position="119"/>
    </location>
</feature>
<proteinExistence type="predicted"/>
<comment type="caution">
    <text evidence="1">The sequence shown here is derived from an EMBL/GenBank/DDBJ whole genome shotgun (WGS) entry which is preliminary data.</text>
</comment>
<dbReference type="EMBL" id="LGRN01000809">
    <property type="protein sequence ID" value="OJD10405.1"/>
    <property type="molecule type" value="Genomic_DNA"/>
</dbReference>
<dbReference type="VEuPathDB" id="FungiDB:AJ78_08572"/>
<evidence type="ECO:0000313" key="1">
    <source>
        <dbReference type="EMBL" id="OJD10405.1"/>
    </source>
</evidence>
<keyword evidence="2" id="KW-1185">Reference proteome</keyword>
<protein>
    <submittedName>
        <fullName evidence="1">Uncharacterized protein</fullName>
    </submittedName>
</protein>
<reference evidence="1 2" key="1">
    <citation type="submission" date="2015-07" db="EMBL/GenBank/DDBJ databases">
        <title>Emmonsia species relationships and genome sequence.</title>
        <authorList>
            <consortium name="The Broad Institute Genomics Platform"/>
            <person name="Cuomo C.A."/>
            <person name="Munoz J.F."/>
            <person name="Imamovic A."/>
            <person name="Priest M.E."/>
            <person name="Young S."/>
            <person name="Clay O.K."/>
            <person name="McEwen J.G."/>
        </authorList>
    </citation>
    <scope>NUCLEOTIDE SEQUENCE [LARGE SCALE GENOMIC DNA]</scope>
    <source>
        <strain evidence="1 2">UAMH 9510</strain>
    </source>
</reference>
<sequence length="119" mass="13884">MAQTRRLLKREITYSAAAEEPFDILHALNDYPQTILFFAYLRETLALIQQLAACTTLEFPQTHATFALKSYHTVSVKPFGREMPTRKYDVRQEHMHSCRETVVLYPFPSYMALRSLLVK</sequence>